<evidence type="ECO:0000313" key="3">
    <source>
        <dbReference type="Proteomes" id="UP001175227"/>
    </source>
</evidence>
<evidence type="ECO:0000313" key="2">
    <source>
        <dbReference type="EMBL" id="KAK0462188.1"/>
    </source>
</evidence>
<dbReference type="Proteomes" id="UP001175227">
    <property type="component" value="Unassembled WGS sequence"/>
</dbReference>
<feature type="transmembrane region" description="Helical" evidence="1">
    <location>
        <begin position="12"/>
        <end position="36"/>
    </location>
</feature>
<keyword evidence="1" id="KW-1133">Transmembrane helix</keyword>
<keyword evidence="1" id="KW-0472">Membrane</keyword>
<dbReference type="AlphaFoldDB" id="A0AA39NAY0"/>
<protein>
    <submittedName>
        <fullName evidence="2">Uncharacterized protein</fullName>
    </submittedName>
</protein>
<evidence type="ECO:0000256" key="1">
    <source>
        <dbReference type="SAM" id="Phobius"/>
    </source>
</evidence>
<keyword evidence="1" id="KW-0812">Transmembrane</keyword>
<gene>
    <name evidence="2" type="ORF">IW261DRAFT_1428171</name>
</gene>
<keyword evidence="3" id="KW-1185">Reference proteome</keyword>
<organism evidence="2 3">
    <name type="scientific">Armillaria novae-zelandiae</name>
    <dbReference type="NCBI Taxonomy" id="153914"/>
    <lineage>
        <taxon>Eukaryota</taxon>
        <taxon>Fungi</taxon>
        <taxon>Dikarya</taxon>
        <taxon>Basidiomycota</taxon>
        <taxon>Agaricomycotina</taxon>
        <taxon>Agaricomycetes</taxon>
        <taxon>Agaricomycetidae</taxon>
        <taxon>Agaricales</taxon>
        <taxon>Marasmiineae</taxon>
        <taxon>Physalacriaceae</taxon>
        <taxon>Armillaria</taxon>
    </lineage>
</organism>
<accession>A0AA39NAY0</accession>
<name>A0AA39NAY0_9AGAR</name>
<sequence length="103" mass="11780">MYTLPFSISLFSLLYLLEMLLRLWTICFIMALYCFYMHKIYPDLRTMVPIHTYSLATHTLPSIVSHRFAATLSVSVAGNFAVGFPEGFSTLPQLSLFSLFMVL</sequence>
<dbReference type="EMBL" id="JAUEPR010000130">
    <property type="protein sequence ID" value="KAK0462188.1"/>
    <property type="molecule type" value="Genomic_DNA"/>
</dbReference>
<proteinExistence type="predicted"/>
<comment type="caution">
    <text evidence="2">The sequence shown here is derived from an EMBL/GenBank/DDBJ whole genome shotgun (WGS) entry which is preliminary data.</text>
</comment>
<reference evidence="2" key="1">
    <citation type="submission" date="2023-06" db="EMBL/GenBank/DDBJ databases">
        <authorList>
            <consortium name="Lawrence Berkeley National Laboratory"/>
            <person name="Ahrendt S."/>
            <person name="Sahu N."/>
            <person name="Indic B."/>
            <person name="Wong-Bajracharya J."/>
            <person name="Merenyi Z."/>
            <person name="Ke H.-M."/>
            <person name="Monk M."/>
            <person name="Kocsube S."/>
            <person name="Drula E."/>
            <person name="Lipzen A."/>
            <person name="Balint B."/>
            <person name="Henrissat B."/>
            <person name="Andreopoulos B."/>
            <person name="Martin F.M."/>
            <person name="Harder C.B."/>
            <person name="Rigling D."/>
            <person name="Ford K.L."/>
            <person name="Foster G.D."/>
            <person name="Pangilinan J."/>
            <person name="Papanicolaou A."/>
            <person name="Barry K."/>
            <person name="LaButti K."/>
            <person name="Viragh M."/>
            <person name="Koriabine M."/>
            <person name="Yan M."/>
            <person name="Riley R."/>
            <person name="Champramary S."/>
            <person name="Plett K.L."/>
            <person name="Tsai I.J."/>
            <person name="Slot J."/>
            <person name="Sipos G."/>
            <person name="Plett J."/>
            <person name="Nagy L.G."/>
            <person name="Grigoriev I.V."/>
        </authorList>
    </citation>
    <scope>NUCLEOTIDE SEQUENCE</scope>
    <source>
        <strain evidence="2">ICMP 16352</strain>
    </source>
</reference>